<evidence type="ECO:0000256" key="1">
    <source>
        <dbReference type="SAM" id="MobiDB-lite"/>
    </source>
</evidence>
<sequence length="372" mass="42439">MQLENEFYKLPLTFDVERLKREVLQFDESDWAPHHEHFEGNSAIPLISVGGGFNNEFKGEMSQTPALTRCSYIQQAIASFGEVVGRSRLMRLAPGSEVPLHCDINYHWHKRVRIHIPIVTEESVIFHCGEKQVHMAAGDCWIFDSWKHHKVINNSDCFRVHLVIDIIGSSRFWSMIRDRSTTSPSVAAPHNPSHFLAYSNDRPTPLKTEKFNFPVIMSPSEIENLTNELHSQVMAFSLNKADLAQEFIRIIKDFSLDWQELWSQFEAKKEGWPFYHQLRQRTLEQASVFEKTVRVNEQTSAMKVLVHLIIAPSMSTELAQSAPSTVAEPAIVSSAKRSSEINRKKPAKSMSRNSPCHCGSGEKFKHCHGKVS</sequence>
<feature type="domain" description="Aspartyl/asparaginy/proline hydroxylase" evidence="2">
    <location>
        <begin position="64"/>
        <end position="167"/>
    </location>
</feature>
<dbReference type="EMBL" id="CP000821">
    <property type="protein sequence ID" value="ABV35874.1"/>
    <property type="molecule type" value="Genomic_DNA"/>
</dbReference>
<evidence type="ECO:0000313" key="4">
    <source>
        <dbReference type="Proteomes" id="UP000002015"/>
    </source>
</evidence>
<dbReference type="KEGG" id="sse:Ssed_1263"/>
<organism evidence="3 4">
    <name type="scientific">Shewanella sediminis (strain HAW-EB3)</name>
    <dbReference type="NCBI Taxonomy" id="425104"/>
    <lineage>
        <taxon>Bacteria</taxon>
        <taxon>Pseudomonadati</taxon>
        <taxon>Pseudomonadota</taxon>
        <taxon>Gammaproteobacteria</taxon>
        <taxon>Alteromonadales</taxon>
        <taxon>Shewanellaceae</taxon>
        <taxon>Shewanella</taxon>
    </lineage>
</organism>
<dbReference type="RefSeq" id="WP_012141610.1">
    <property type="nucleotide sequence ID" value="NC_009831.1"/>
</dbReference>
<dbReference type="Pfam" id="PF02810">
    <property type="entry name" value="SEC-C"/>
    <property type="match status" value="1"/>
</dbReference>
<protein>
    <submittedName>
        <fullName evidence="3">Sec-C motif domain protein</fullName>
    </submittedName>
</protein>
<dbReference type="OrthoDB" id="1441538at2"/>
<dbReference type="InterPro" id="IPR004027">
    <property type="entry name" value="SEC_C_motif"/>
</dbReference>
<feature type="region of interest" description="Disordered" evidence="1">
    <location>
        <begin position="333"/>
        <end position="359"/>
    </location>
</feature>
<dbReference type="InterPro" id="IPR007803">
    <property type="entry name" value="Asp/Arg/Pro-Hydrxlase"/>
</dbReference>
<keyword evidence="4" id="KW-1185">Reference proteome</keyword>
<dbReference type="SUPFAM" id="SSF51197">
    <property type="entry name" value="Clavaminate synthase-like"/>
    <property type="match status" value="1"/>
</dbReference>
<gene>
    <name evidence="3" type="ordered locus">Ssed_1263</name>
</gene>
<reference evidence="3 4" key="1">
    <citation type="submission" date="2007-08" db="EMBL/GenBank/DDBJ databases">
        <title>Complete sequence of Shewanella sediminis HAW-EB3.</title>
        <authorList>
            <consortium name="US DOE Joint Genome Institute"/>
            <person name="Copeland A."/>
            <person name="Lucas S."/>
            <person name="Lapidus A."/>
            <person name="Barry K."/>
            <person name="Glavina del Rio T."/>
            <person name="Dalin E."/>
            <person name="Tice H."/>
            <person name="Pitluck S."/>
            <person name="Chertkov O."/>
            <person name="Brettin T."/>
            <person name="Bruce D."/>
            <person name="Detter J.C."/>
            <person name="Han C."/>
            <person name="Schmutz J."/>
            <person name="Larimer F."/>
            <person name="Land M."/>
            <person name="Hauser L."/>
            <person name="Kyrpides N."/>
            <person name="Kim E."/>
            <person name="Zhao J.-S."/>
            <person name="Richardson P."/>
        </authorList>
    </citation>
    <scope>NUCLEOTIDE SEQUENCE [LARGE SCALE GENOMIC DNA]</scope>
    <source>
        <strain evidence="3 4">HAW-EB3</strain>
    </source>
</reference>
<dbReference type="HOGENOM" id="CLU_721398_0_0_6"/>
<dbReference type="eggNOG" id="COG4424">
    <property type="taxonomic scope" value="Bacteria"/>
</dbReference>
<dbReference type="Pfam" id="PF05118">
    <property type="entry name" value="Asp_Arg_Hydrox"/>
    <property type="match status" value="1"/>
</dbReference>
<dbReference type="SUPFAM" id="SSF103642">
    <property type="entry name" value="Sec-C motif"/>
    <property type="match status" value="1"/>
</dbReference>
<proteinExistence type="predicted"/>
<dbReference type="Gene3D" id="2.60.120.330">
    <property type="entry name" value="B-lactam Antibiotic, Isopenicillin N Synthase, Chain"/>
    <property type="match status" value="1"/>
</dbReference>
<dbReference type="InterPro" id="IPR027443">
    <property type="entry name" value="IPNS-like_sf"/>
</dbReference>
<accession>A8FSQ1</accession>
<dbReference type="AlphaFoldDB" id="A8FSQ1"/>
<dbReference type="STRING" id="425104.Ssed_1263"/>
<dbReference type="Proteomes" id="UP000002015">
    <property type="component" value="Chromosome"/>
</dbReference>
<name>A8FSQ1_SHESH</name>
<dbReference type="Gene3D" id="3.10.450.50">
    <property type="match status" value="1"/>
</dbReference>
<evidence type="ECO:0000313" key="3">
    <source>
        <dbReference type="EMBL" id="ABV35874.1"/>
    </source>
</evidence>
<evidence type="ECO:0000259" key="2">
    <source>
        <dbReference type="Pfam" id="PF05118"/>
    </source>
</evidence>